<protein>
    <submittedName>
        <fullName evidence="2">Uncharacterized protein</fullName>
    </submittedName>
</protein>
<proteinExistence type="predicted"/>
<accession>A0AAD6YWR9</accession>
<evidence type="ECO:0000313" key="3">
    <source>
        <dbReference type="Proteomes" id="UP001218218"/>
    </source>
</evidence>
<sequence length="650" mass="70942">MSRLFASKSHKSKPSTATTATATSTSNSNSRPRTAATSTSNSNSRPQTAVTSTSNSNSRPRTSSRPGTSSRPRSASSSTGTSAPRDTWPPTSMMSMTTPWTTPSNSWPGVDLPPRDQCFQSAALFGKILEHIDCGPDRQSLRAQRQSLLWIALTSKALSPTATRYLWRRLDNLMPLLHLLPTFTKKNNKYGLIGGSHPYEWRSFDHHAAYVKEVVYEDIPDNIHIDPAVYLRLFLRNASILPNLERFTCKTTVRPSESEILVFLQSPLRLLELGTFEPGTLYGGETGKMATTREAVVSSLSTNPSRISSLVLVDQPFSLLSEGLPLQNLTSLEFRAMYGVMDATLLRQIGSLPNLRSFTADSGCFTGLNLSNVNARLTRPGAAPPSAAEQASGLFTHLTHLELERHPAMPQSTITLFLNLIASPRLRSLILGVRPARKVARAGAKDGNPPADLQSDPLFTIAQRWSRTLRRLHLTLDHDLGTLVNFLRHAPALKRLRLGGFLYVPPGTDLTAAFAGPSFLEVLAFACQTGADPPQPIPLDIPAISRLVRLCPRLRELDCAFEAPVAPPPSATWPISQNLRVVRALRGSGPLANNVALARYLDRLFPRLNSVRYAAAPGPDGPDAGSEVEAAAWAQVQELVFAFQDVRRGV</sequence>
<feature type="region of interest" description="Disordered" evidence="1">
    <location>
        <begin position="1"/>
        <end position="113"/>
    </location>
</feature>
<feature type="compositionally biased region" description="Low complexity" evidence="1">
    <location>
        <begin position="14"/>
        <end position="108"/>
    </location>
</feature>
<organism evidence="2 3">
    <name type="scientific">Mycena albidolilacea</name>
    <dbReference type="NCBI Taxonomy" id="1033008"/>
    <lineage>
        <taxon>Eukaryota</taxon>
        <taxon>Fungi</taxon>
        <taxon>Dikarya</taxon>
        <taxon>Basidiomycota</taxon>
        <taxon>Agaricomycotina</taxon>
        <taxon>Agaricomycetes</taxon>
        <taxon>Agaricomycetidae</taxon>
        <taxon>Agaricales</taxon>
        <taxon>Marasmiineae</taxon>
        <taxon>Mycenaceae</taxon>
        <taxon>Mycena</taxon>
    </lineage>
</organism>
<dbReference type="InterPro" id="IPR032675">
    <property type="entry name" value="LRR_dom_sf"/>
</dbReference>
<dbReference type="Gene3D" id="3.80.10.10">
    <property type="entry name" value="Ribonuclease Inhibitor"/>
    <property type="match status" value="1"/>
</dbReference>
<reference evidence="2" key="1">
    <citation type="submission" date="2023-03" db="EMBL/GenBank/DDBJ databases">
        <title>Massive genome expansion in bonnet fungi (Mycena s.s.) driven by repeated elements and novel gene families across ecological guilds.</title>
        <authorList>
            <consortium name="Lawrence Berkeley National Laboratory"/>
            <person name="Harder C.B."/>
            <person name="Miyauchi S."/>
            <person name="Viragh M."/>
            <person name="Kuo A."/>
            <person name="Thoen E."/>
            <person name="Andreopoulos B."/>
            <person name="Lu D."/>
            <person name="Skrede I."/>
            <person name="Drula E."/>
            <person name="Henrissat B."/>
            <person name="Morin E."/>
            <person name="Kohler A."/>
            <person name="Barry K."/>
            <person name="LaButti K."/>
            <person name="Morin E."/>
            <person name="Salamov A."/>
            <person name="Lipzen A."/>
            <person name="Mereny Z."/>
            <person name="Hegedus B."/>
            <person name="Baldrian P."/>
            <person name="Stursova M."/>
            <person name="Weitz H."/>
            <person name="Taylor A."/>
            <person name="Grigoriev I.V."/>
            <person name="Nagy L.G."/>
            <person name="Martin F."/>
            <person name="Kauserud H."/>
        </authorList>
    </citation>
    <scope>NUCLEOTIDE SEQUENCE</scope>
    <source>
        <strain evidence="2">CBHHK002</strain>
    </source>
</reference>
<dbReference type="SUPFAM" id="SSF52047">
    <property type="entry name" value="RNI-like"/>
    <property type="match status" value="1"/>
</dbReference>
<dbReference type="Proteomes" id="UP001218218">
    <property type="component" value="Unassembled WGS sequence"/>
</dbReference>
<keyword evidence="3" id="KW-1185">Reference proteome</keyword>
<comment type="caution">
    <text evidence="2">The sequence shown here is derived from an EMBL/GenBank/DDBJ whole genome shotgun (WGS) entry which is preliminary data.</text>
</comment>
<evidence type="ECO:0000256" key="1">
    <source>
        <dbReference type="SAM" id="MobiDB-lite"/>
    </source>
</evidence>
<dbReference type="AlphaFoldDB" id="A0AAD6YWR9"/>
<gene>
    <name evidence="2" type="ORF">DFH08DRAFT_907838</name>
</gene>
<dbReference type="EMBL" id="JARIHO010000151">
    <property type="protein sequence ID" value="KAJ7300827.1"/>
    <property type="molecule type" value="Genomic_DNA"/>
</dbReference>
<evidence type="ECO:0000313" key="2">
    <source>
        <dbReference type="EMBL" id="KAJ7300827.1"/>
    </source>
</evidence>
<name>A0AAD6YWR9_9AGAR</name>